<evidence type="ECO:0000313" key="10">
    <source>
        <dbReference type="Proteomes" id="UP000054408"/>
    </source>
</evidence>
<dbReference type="PANTHER" id="PTHR44329">
    <property type="entry name" value="SERINE/THREONINE-PROTEIN KINASE TNNI3K-RELATED"/>
    <property type="match status" value="1"/>
</dbReference>
<evidence type="ECO:0000256" key="5">
    <source>
        <dbReference type="ARBA" id="ARBA00022840"/>
    </source>
</evidence>
<dbReference type="InterPro" id="IPR017441">
    <property type="entry name" value="Protein_kinase_ATP_BS"/>
</dbReference>
<evidence type="ECO:0000313" key="9">
    <source>
        <dbReference type="EMBL" id="KNC50762.1"/>
    </source>
</evidence>
<accession>A0A0L0DEK3</accession>
<sequence>MHDFALTPQLLVWIWEGRITRWNDPRIVAANPGVTLPNATVAIVAHGDAGVDVVVARLQTRLGSSMDEPAVGEGMRIAVASMDEAMTRVMATVHTLTVVTSETAVRFTGSVTVARMLPMHGAAIAVSRHTVEVGANGMDISNLAALASGVTDGWPLVYAEWLMIPRDLSDVSHARCEAIKSTVAGAMHLVSSRFVQAHAWDHGHVPLPPSIVEYALASLESIKCGGTFAAPSVGSVRGSGKTVAAPLYLSTMALFNELKGRQLRYQSHGLGMADVVGGISVFGGVDVVTETDAQALDQVVVVPAAGISIALPYTLELGPGAPQVVPHLQLDGTLLANLFLGRVTRWDDAAISLLNPGLAGHLPNATICLAVLDTSSGTTYTLTSALSALSPEFGNRVGAVAYVAPGLWPAEDRGGCVVRYGSEADLASGIANSQNMIGASDYAHVRTHNLVTARMFNAAGRVVEPGVANVVSAMREADKQAAVSEPHSLVRRLVNMGGEQTWPICTYVYFTVQLASSGECSGVHVFAEFYSWLLTSEDAPLAMARAAVAPLPNTTVADALALLGTATCNGVPVFGGCFGKECRVAPSLSPTGLVVLYVVLGATGVICCVAAIGMVWHCRARDVVFKLDVAKEVAIELDELEVCSAVGAGSFGTVYLVKWRGAPMAVKHVHDLDKDATRLNAFVSEAKMLMQLRHPYIVLFMGIVVEPAGLVTEYMPNGSLYSALHNFEYALGRDLVLWWAHCIALGLDFLHSAGVVHRDMKSLNVLLDAGWVPKICDFGLSAVISPKSTMARNGDKKRGVDRARSTRRGLFESPSLAVSDKGDGLDKTLASSDPFEARIVTQVGSGGFNTQSIRKRFALRKRGAGANKNLGSLLWTAPEVLDDGVAAASSASDVYAFAVTLWELLSRCDPYSGRNPVSVALEVSVGLARPILSVIPGWAHEYVPLLTDGWHQDASERPTMAEIAQQLASKYSLSEVVTPSVAALPSGHVVLARASLVNGAALLFEAPKVAETILGQFHNAMRQAATMASAHMLETTLTDVLIAFKVASQVAVFAQYFLTESESELLEATRLVVAQGSIVSRVVRGQGVMDKQLVFSGSAVERLVHGLRSKAALRGEPGLYVTPSVVKELGG</sequence>
<dbReference type="GO" id="GO:0005524">
    <property type="term" value="F:ATP binding"/>
    <property type="evidence" value="ECO:0007669"/>
    <property type="project" value="UniProtKB-UniRule"/>
</dbReference>
<keyword evidence="2" id="KW-0808">Transferase</keyword>
<name>A0A0L0DEK3_THETB</name>
<keyword evidence="3 6" id="KW-0547">Nucleotide-binding</keyword>
<dbReference type="InterPro" id="IPR001245">
    <property type="entry name" value="Ser-Thr/Tyr_kinase_cat_dom"/>
</dbReference>
<keyword evidence="7" id="KW-1133">Transmembrane helix</keyword>
<evidence type="ECO:0000256" key="6">
    <source>
        <dbReference type="PROSITE-ProRule" id="PRU10141"/>
    </source>
</evidence>
<feature type="transmembrane region" description="Helical" evidence="7">
    <location>
        <begin position="735"/>
        <end position="756"/>
    </location>
</feature>
<dbReference type="InterPro" id="IPR008271">
    <property type="entry name" value="Ser/Thr_kinase_AS"/>
</dbReference>
<keyword evidence="5 6" id="KW-0067">ATP-binding</keyword>
<keyword evidence="7" id="KW-0812">Transmembrane</keyword>
<protein>
    <submittedName>
        <fullName evidence="9">TKL protein kinase</fullName>
    </submittedName>
</protein>
<feature type="transmembrane region" description="Helical" evidence="7">
    <location>
        <begin position="594"/>
        <end position="616"/>
    </location>
</feature>
<evidence type="ECO:0000256" key="4">
    <source>
        <dbReference type="ARBA" id="ARBA00022777"/>
    </source>
</evidence>
<dbReference type="InterPro" id="IPR000719">
    <property type="entry name" value="Prot_kinase_dom"/>
</dbReference>
<dbReference type="GeneID" id="25565761"/>
<dbReference type="STRING" id="461836.A0A0L0DEK3"/>
<dbReference type="AlphaFoldDB" id="A0A0L0DEK3"/>
<dbReference type="Gene3D" id="3.30.200.20">
    <property type="entry name" value="Phosphorylase Kinase, domain 1"/>
    <property type="match status" value="1"/>
</dbReference>
<dbReference type="EMBL" id="GL349462">
    <property type="protein sequence ID" value="KNC50762.1"/>
    <property type="molecule type" value="Genomic_DNA"/>
</dbReference>
<dbReference type="Proteomes" id="UP000054408">
    <property type="component" value="Unassembled WGS sequence"/>
</dbReference>
<keyword evidence="1" id="KW-0723">Serine/threonine-protein kinase</keyword>
<dbReference type="SUPFAM" id="SSF53850">
    <property type="entry name" value="Periplasmic binding protein-like II"/>
    <property type="match status" value="2"/>
</dbReference>
<dbReference type="OrthoDB" id="2138086at2759"/>
<dbReference type="Gene3D" id="3.40.190.10">
    <property type="entry name" value="Periplasmic binding protein-like II"/>
    <property type="match status" value="4"/>
</dbReference>
<dbReference type="PROSITE" id="PS00108">
    <property type="entry name" value="PROTEIN_KINASE_ST"/>
    <property type="match status" value="1"/>
</dbReference>
<dbReference type="Pfam" id="PF07714">
    <property type="entry name" value="PK_Tyr_Ser-Thr"/>
    <property type="match status" value="2"/>
</dbReference>
<dbReference type="PROSITE" id="PS00107">
    <property type="entry name" value="PROTEIN_KINASE_ATP"/>
    <property type="match status" value="1"/>
</dbReference>
<dbReference type="PANTHER" id="PTHR44329:SF288">
    <property type="entry name" value="MITOGEN-ACTIVATED PROTEIN KINASE KINASE KINASE 20"/>
    <property type="match status" value="1"/>
</dbReference>
<dbReference type="InterPro" id="IPR024370">
    <property type="entry name" value="PBP_domain"/>
</dbReference>
<keyword evidence="4 9" id="KW-0418">Kinase</keyword>
<dbReference type="eggNOG" id="KOG0192">
    <property type="taxonomic scope" value="Eukaryota"/>
</dbReference>
<dbReference type="SUPFAM" id="SSF56112">
    <property type="entry name" value="Protein kinase-like (PK-like)"/>
    <property type="match status" value="1"/>
</dbReference>
<dbReference type="Gene3D" id="1.10.510.10">
    <property type="entry name" value="Transferase(Phosphotransferase) domain 1"/>
    <property type="match status" value="1"/>
</dbReference>
<dbReference type="Pfam" id="PF12849">
    <property type="entry name" value="PBP_like_2"/>
    <property type="match status" value="1"/>
</dbReference>
<evidence type="ECO:0000256" key="2">
    <source>
        <dbReference type="ARBA" id="ARBA00022679"/>
    </source>
</evidence>
<dbReference type="SMART" id="SM00220">
    <property type="entry name" value="S_TKc"/>
    <property type="match status" value="1"/>
</dbReference>
<dbReference type="OMA" id="NITSWND"/>
<feature type="transmembrane region" description="Helical" evidence="7">
    <location>
        <begin position="696"/>
        <end position="715"/>
    </location>
</feature>
<dbReference type="GO" id="GO:0004674">
    <property type="term" value="F:protein serine/threonine kinase activity"/>
    <property type="evidence" value="ECO:0007669"/>
    <property type="project" value="UniProtKB-KW"/>
</dbReference>
<gene>
    <name evidence="9" type="ORF">AMSG_06654</name>
</gene>
<dbReference type="InterPro" id="IPR051681">
    <property type="entry name" value="Ser/Thr_Kinases-Pseudokinases"/>
</dbReference>
<evidence type="ECO:0000256" key="1">
    <source>
        <dbReference type="ARBA" id="ARBA00022527"/>
    </source>
</evidence>
<keyword evidence="10" id="KW-1185">Reference proteome</keyword>
<organism evidence="9 10">
    <name type="scientific">Thecamonas trahens ATCC 50062</name>
    <dbReference type="NCBI Taxonomy" id="461836"/>
    <lineage>
        <taxon>Eukaryota</taxon>
        <taxon>Apusozoa</taxon>
        <taxon>Apusomonadida</taxon>
        <taxon>Apusomonadidae</taxon>
        <taxon>Thecamonas</taxon>
    </lineage>
</organism>
<keyword evidence="7" id="KW-0472">Membrane</keyword>
<reference evidence="9 10" key="1">
    <citation type="submission" date="2010-05" db="EMBL/GenBank/DDBJ databases">
        <title>The Genome Sequence of Thecamonas trahens ATCC 50062.</title>
        <authorList>
            <consortium name="The Broad Institute Genome Sequencing Platform"/>
            <person name="Russ C."/>
            <person name="Cuomo C."/>
            <person name="Shea T."/>
            <person name="Young S.K."/>
            <person name="Zeng Q."/>
            <person name="Koehrsen M."/>
            <person name="Haas B."/>
            <person name="Borodovsky M."/>
            <person name="Guigo R."/>
            <person name="Alvarado L."/>
            <person name="Berlin A."/>
            <person name="Bochicchio J."/>
            <person name="Borenstein D."/>
            <person name="Chapman S."/>
            <person name="Chen Z."/>
            <person name="Freedman E."/>
            <person name="Gellesch M."/>
            <person name="Goldberg J."/>
            <person name="Griggs A."/>
            <person name="Gujja S."/>
            <person name="Heilman E."/>
            <person name="Heiman D."/>
            <person name="Hepburn T."/>
            <person name="Howarth C."/>
            <person name="Jen D."/>
            <person name="Larson L."/>
            <person name="Mehta T."/>
            <person name="Park D."/>
            <person name="Pearson M."/>
            <person name="Roberts A."/>
            <person name="Saif S."/>
            <person name="Shenoy N."/>
            <person name="Sisk P."/>
            <person name="Stolte C."/>
            <person name="Sykes S."/>
            <person name="Thomson T."/>
            <person name="Walk T."/>
            <person name="White J."/>
            <person name="Yandava C."/>
            <person name="Burger G."/>
            <person name="Gray M.W."/>
            <person name="Holland P.W.H."/>
            <person name="King N."/>
            <person name="Lang F.B.F."/>
            <person name="Roger A.J."/>
            <person name="Ruiz-Trillo I."/>
            <person name="Lander E."/>
            <person name="Nusbaum C."/>
        </authorList>
    </citation>
    <scope>NUCLEOTIDE SEQUENCE [LARGE SCALE GENOMIC DNA]</scope>
    <source>
        <strain evidence="9 10">ATCC 50062</strain>
    </source>
</reference>
<feature type="binding site" evidence="6">
    <location>
        <position position="667"/>
    </location>
    <ligand>
        <name>ATP</name>
        <dbReference type="ChEBI" id="CHEBI:30616"/>
    </ligand>
</feature>
<evidence type="ECO:0000256" key="7">
    <source>
        <dbReference type="SAM" id="Phobius"/>
    </source>
</evidence>
<feature type="domain" description="Protein kinase" evidence="8">
    <location>
        <begin position="640"/>
        <end position="972"/>
    </location>
</feature>
<dbReference type="InterPro" id="IPR011009">
    <property type="entry name" value="Kinase-like_dom_sf"/>
</dbReference>
<evidence type="ECO:0000259" key="8">
    <source>
        <dbReference type="PROSITE" id="PS50011"/>
    </source>
</evidence>
<dbReference type="PROSITE" id="PS50011">
    <property type="entry name" value="PROTEIN_KINASE_DOM"/>
    <property type="match status" value="1"/>
</dbReference>
<dbReference type="RefSeq" id="XP_013756724.1">
    <property type="nucleotide sequence ID" value="XM_013901270.1"/>
</dbReference>
<evidence type="ECO:0000256" key="3">
    <source>
        <dbReference type="ARBA" id="ARBA00022741"/>
    </source>
</evidence>
<proteinExistence type="predicted"/>